<comment type="caution">
    <text evidence="1">The sequence shown here is derived from an EMBL/GenBank/DDBJ whole genome shotgun (WGS) entry which is preliminary data.</text>
</comment>
<reference evidence="1 2" key="1">
    <citation type="submission" date="2020-04" db="EMBL/GenBank/DDBJ databases">
        <title>Chryseobacterium sp. RP-3-3 sp. nov., isolated from Jeju soil.</title>
        <authorList>
            <person name="Dahal R.H."/>
        </authorList>
    </citation>
    <scope>NUCLEOTIDE SEQUENCE [LARGE SCALE GENOMIC DNA]</scope>
    <source>
        <strain evidence="1 2">RP-3-3</strain>
    </source>
</reference>
<dbReference type="EMBL" id="JABBGI010000013">
    <property type="protein sequence ID" value="NML70422.1"/>
    <property type="molecule type" value="Genomic_DNA"/>
</dbReference>
<evidence type="ECO:0000313" key="1">
    <source>
        <dbReference type="EMBL" id="NML70422.1"/>
    </source>
</evidence>
<keyword evidence="2" id="KW-1185">Reference proteome</keyword>
<evidence type="ECO:0000313" key="2">
    <source>
        <dbReference type="Proteomes" id="UP000544054"/>
    </source>
</evidence>
<sequence length="173" mass="18803">MKKIFTIISLTFLSYAYSQHSIMIVNNYSTAFDFQGTLGAHNFAGGCHPYVTSSTPTAITVPADSHTGNGKELAYKNFKDQYTSSLYPTTNWTLQLSPTTSQIRAWNHASIAPGGVISTNVKWASSQFQMYYAGTSNPEPGFSGLIGESPDPCTSANGYISTPYGDAEWSILR</sequence>
<dbReference type="AlphaFoldDB" id="A0A7Y0FRN3"/>
<name>A0A7Y0FRN3_9FLAO</name>
<organism evidence="1 2">
    <name type="scientific">Chryseobacterium antibioticum</name>
    <dbReference type="NCBI Taxonomy" id="2728847"/>
    <lineage>
        <taxon>Bacteria</taxon>
        <taxon>Pseudomonadati</taxon>
        <taxon>Bacteroidota</taxon>
        <taxon>Flavobacteriia</taxon>
        <taxon>Flavobacteriales</taxon>
        <taxon>Weeksellaceae</taxon>
        <taxon>Chryseobacterium group</taxon>
        <taxon>Chryseobacterium</taxon>
    </lineage>
</organism>
<accession>A0A7Y0FRN3</accession>
<gene>
    <name evidence="1" type="ORF">HHL23_11495</name>
</gene>
<proteinExistence type="predicted"/>
<protein>
    <submittedName>
        <fullName evidence="1">Uncharacterized protein</fullName>
    </submittedName>
</protein>
<dbReference type="RefSeq" id="WP_169234949.1">
    <property type="nucleotide sequence ID" value="NZ_JABBGI010000013.1"/>
</dbReference>
<dbReference type="Proteomes" id="UP000544054">
    <property type="component" value="Unassembled WGS sequence"/>
</dbReference>